<dbReference type="SMART" id="SM00028">
    <property type="entry name" value="TPR"/>
    <property type="match status" value="3"/>
</dbReference>
<name>A0A1X6ZWS4_9RHOB</name>
<keyword evidence="1" id="KW-0802">TPR repeat</keyword>
<dbReference type="GO" id="GO:0035556">
    <property type="term" value="P:intracellular signal transduction"/>
    <property type="evidence" value="ECO:0007669"/>
    <property type="project" value="InterPro"/>
</dbReference>
<evidence type="ECO:0000259" key="2">
    <source>
        <dbReference type="PROSITE" id="PS50125"/>
    </source>
</evidence>
<dbReference type="EMBL" id="FWFX01000012">
    <property type="protein sequence ID" value="SLN64058.1"/>
    <property type="molecule type" value="Genomic_DNA"/>
</dbReference>
<dbReference type="InterPro" id="IPR019734">
    <property type="entry name" value="TPR_rpt"/>
</dbReference>
<feature type="domain" description="Guanylate cyclase" evidence="2">
    <location>
        <begin position="47"/>
        <end position="77"/>
    </location>
</feature>
<dbReference type="GO" id="GO:0006171">
    <property type="term" value="P:cAMP biosynthetic process"/>
    <property type="evidence" value="ECO:0007669"/>
    <property type="project" value="TreeGrafter"/>
</dbReference>
<dbReference type="PROSITE" id="PS50005">
    <property type="entry name" value="TPR"/>
    <property type="match status" value="1"/>
</dbReference>
<evidence type="ECO:0000313" key="3">
    <source>
        <dbReference type="EMBL" id="SLN64058.1"/>
    </source>
</evidence>
<sequence>MEPFVADYEGRIIKNMGDGWLAEFPSVVSGITCAIAIQTELTHDPHIKLRIGLHIGDVSFADEDVYGDGVNVAARLQDLAEPGAIVISETARRSLDVRFSEHFTNLGAQALKNIAEPLVAYGWGMSNITGRHHRSEMQEKPSIAVLPFDNLSKDGEQGFLAEGMAEDILSALSQFHWFFVISRNTSFTYKDKTLSTKQVAEELAVRYILQGSIRKAGNRVRVSVQLIDAIADHYTWTERFDSEIEDIFDLQDDVTRQIVSAVAPEYLTAEMRRSRREAVPRLDAWELAARAHWHISQFTKEDVSEAKSLLLRAVELDQQSSFGMADLSFTHLLECVNGWGDDPRASMKEAERVAQRAVSINSRDAYAFALLGAVDLFSGRQMEAIGKLEHAISLNSNDPHAYALLGRAQVYSGRSKDARRNIEQAIRLSPRDPLIALWYSTRSVCAFVEGLHEEAVKWAREAVSVQPNRSTAYMDIAVNCALIGRLDEARQAVAELARFDLGSSFELADRTHPFAQQEDRERFHRGLRVAGL</sequence>
<dbReference type="Gene3D" id="1.25.40.10">
    <property type="entry name" value="Tetratricopeptide repeat domain"/>
    <property type="match status" value="2"/>
</dbReference>
<gene>
    <name evidence="3" type="ORF">ROA7450_03375</name>
</gene>
<dbReference type="InterPro" id="IPR029787">
    <property type="entry name" value="Nucleotide_cyclase"/>
</dbReference>
<organism evidence="3 4">
    <name type="scientific">Roseovarius albus</name>
    <dbReference type="NCBI Taxonomy" id="1247867"/>
    <lineage>
        <taxon>Bacteria</taxon>
        <taxon>Pseudomonadati</taxon>
        <taxon>Pseudomonadota</taxon>
        <taxon>Alphaproteobacteria</taxon>
        <taxon>Rhodobacterales</taxon>
        <taxon>Roseobacteraceae</taxon>
        <taxon>Roseovarius</taxon>
    </lineage>
</organism>
<keyword evidence="4" id="KW-1185">Reference proteome</keyword>
<dbReference type="SUPFAM" id="SSF55073">
    <property type="entry name" value="Nucleotide cyclase"/>
    <property type="match status" value="1"/>
</dbReference>
<dbReference type="GO" id="GO:0004016">
    <property type="term" value="F:adenylate cyclase activity"/>
    <property type="evidence" value="ECO:0007669"/>
    <property type="project" value="UniProtKB-ARBA"/>
</dbReference>
<proteinExistence type="predicted"/>
<accession>A0A1X6ZWS4</accession>
<dbReference type="CDD" id="cd07302">
    <property type="entry name" value="CHD"/>
    <property type="match status" value="1"/>
</dbReference>
<dbReference type="Gene3D" id="3.40.50.10070">
    <property type="entry name" value="TolB, N-terminal domain"/>
    <property type="match status" value="1"/>
</dbReference>
<dbReference type="Pfam" id="PF00211">
    <property type="entry name" value="Guanylate_cyc"/>
    <property type="match status" value="1"/>
</dbReference>
<dbReference type="InterPro" id="IPR011990">
    <property type="entry name" value="TPR-like_helical_dom_sf"/>
</dbReference>
<dbReference type="PANTHER" id="PTHR43081">
    <property type="entry name" value="ADENYLATE CYCLASE, TERMINAL-DIFFERENTIATION SPECIFIC-RELATED"/>
    <property type="match status" value="1"/>
</dbReference>
<protein>
    <submittedName>
        <fullName evidence="3">Invasion protein regulator</fullName>
    </submittedName>
</protein>
<dbReference type="InterPro" id="IPR001054">
    <property type="entry name" value="A/G_cyclase"/>
</dbReference>
<dbReference type="PROSITE" id="PS50125">
    <property type="entry name" value="GUANYLATE_CYCLASE_2"/>
    <property type="match status" value="1"/>
</dbReference>
<evidence type="ECO:0000256" key="1">
    <source>
        <dbReference type="PROSITE-ProRule" id="PRU00339"/>
    </source>
</evidence>
<feature type="repeat" description="TPR" evidence="1">
    <location>
        <begin position="399"/>
        <end position="432"/>
    </location>
</feature>
<dbReference type="AlphaFoldDB" id="A0A1X6ZWS4"/>
<dbReference type="PANTHER" id="PTHR43081:SF19">
    <property type="entry name" value="PH-SENSITIVE ADENYLATE CYCLASE RV1264"/>
    <property type="match status" value="1"/>
</dbReference>
<dbReference type="Proteomes" id="UP000193061">
    <property type="component" value="Unassembled WGS sequence"/>
</dbReference>
<dbReference type="SUPFAM" id="SSF48452">
    <property type="entry name" value="TPR-like"/>
    <property type="match status" value="1"/>
</dbReference>
<dbReference type="Pfam" id="PF13181">
    <property type="entry name" value="TPR_8"/>
    <property type="match status" value="1"/>
</dbReference>
<dbReference type="Gene3D" id="3.30.70.1230">
    <property type="entry name" value="Nucleotide cyclase"/>
    <property type="match status" value="1"/>
</dbReference>
<dbReference type="RefSeq" id="WP_370738215.1">
    <property type="nucleotide sequence ID" value="NZ_FWFX01000012.1"/>
</dbReference>
<evidence type="ECO:0000313" key="4">
    <source>
        <dbReference type="Proteomes" id="UP000193061"/>
    </source>
</evidence>
<dbReference type="InterPro" id="IPR050697">
    <property type="entry name" value="Adenylyl/Guanylyl_Cyclase_3/4"/>
</dbReference>
<reference evidence="3 4" key="1">
    <citation type="submission" date="2017-03" db="EMBL/GenBank/DDBJ databases">
        <authorList>
            <person name="Afonso C.L."/>
            <person name="Miller P.J."/>
            <person name="Scott M.A."/>
            <person name="Spackman E."/>
            <person name="Goraichik I."/>
            <person name="Dimitrov K.M."/>
            <person name="Suarez D.L."/>
            <person name="Swayne D.E."/>
        </authorList>
    </citation>
    <scope>NUCLEOTIDE SEQUENCE [LARGE SCALE GENOMIC DNA]</scope>
    <source>
        <strain evidence="3 4">CECT 7450</strain>
    </source>
</reference>